<keyword evidence="2" id="KW-1185">Reference proteome</keyword>
<evidence type="ECO:0000313" key="1">
    <source>
        <dbReference type="EMBL" id="KAK1139740.1"/>
    </source>
</evidence>
<protein>
    <submittedName>
        <fullName evidence="1">Uncharacterized protein</fullName>
    </submittedName>
</protein>
<reference evidence="1 2" key="1">
    <citation type="journal article" date="2023" name="ACS Omega">
        <title>Identification of the Neoaspergillic Acid Biosynthesis Gene Cluster by Establishing an In Vitro CRISPR-Ribonucleoprotein Genetic System in Aspergillus melleus.</title>
        <authorList>
            <person name="Yuan B."/>
            <person name="Grau M.F."/>
            <person name="Murata R.M."/>
            <person name="Torok T."/>
            <person name="Venkateswaran K."/>
            <person name="Stajich J.E."/>
            <person name="Wang C.C.C."/>
        </authorList>
    </citation>
    <scope>NUCLEOTIDE SEQUENCE [LARGE SCALE GENOMIC DNA]</scope>
    <source>
        <strain evidence="1 2">IMV 1140</strain>
    </source>
</reference>
<comment type="caution">
    <text evidence="1">The sequence shown here is derived from an EMBL/GenBank/DDBJ whole genome shotgun (WGS) entry which is preliminary data.</text>
</comment>
<evidence type="ECO:0000313" key="2">
    <source>
        <dbReference type="Proteomes" id="UP001177260"/>
    </source>
</evidence>
<dbReference type="Proteomes" id="UP001177260">
    <property type="component" value="Unassembled WGS sequence"/>
</dbReference>
<accession>A0ACC3APZ2</accession>
<sequence>MSEALRYPELVDISTATSTQGNVTVVGVVVDVMGAPLKSRSSSSFITFTLKDSDLDNGHTWDGLKIKYFRENESQLPPVQVGDVLLLRNLWVRAYSSKPLGVAAQDKTIPWALFRHESDPMSSTMPMCGPIPFEPSFREKRLAMSLLEHSLKIKGFRISSTKPVAPQFHSGTTAPKSKYSAPGCFTLIKDAKYNANYKTYVDLIGEVIKLYPPRGDHVLMYITDYTMNRNLPDHDSDDEKGKEGDYFNYQRYNRRRWTGPSGQLSLAVTVWSPYDSYVQENVNEGDLVYLSNVEIARCKFGTTMEAIIRTGNKYNIEKGKVRLVTAKSDARAQELLHRKEEYWRRNPSKRKLAQDDEPPSHPKRAQKLQKQKAEAKKKENQTSIDLRARNAPNPNITAAYSSCSDLPIEDILTNESHNNVSPQGVEYRFPFQNLCYRSFVRVVDFFPHKLEDFAVPERQDDGPLARYEHEDATGEPFNRWEWRFCLLIQSSSAPPPGQAREQMKLFVSDVEAVHLTGLDASE</sequence>
<gene>
    <name evidence="1" type="ORF">N8T08_011204</name>
</gene>
<proteinExistence type="predicted"/>
<name>A0ACC3APZ2_9EURO</name>
<dbReference type="EMBL" id="JAOPJF010000099">
    <property type="protein sequence ID" value="KAK1139740.1"/>
    <property type="molecule type" value="Genomic_DNA"/>
</dbReference>
<organism evidence="1 2">
    <name type="scientific">Aspergillus melleus</name>
    <dbReference type="NCBI Taxonomy" id="138277"/>
    <lineage>
        <taxon>Eukaryota</taxon>
        <taxon>Fungi</taxon>
        <taxon>Dikarya</taxon>
        <taxon>Ascomycota</taxon>
        <taxon>Pezizomycotina</taxon>
        <taxon>Eurotiomycetes</taxon>
        <taxon>Eurotiomycetidae</taxon>
        <taxon>Eurotiales</taxon>
        <taxon>Aspergillaceae</taxon>
        <taxon>Aspergillus</taxon>
        <taxon>Aspergillus subgen. Circumdati</taxon>
    </lineage>
</organism>